<dbReference type="InterPro" id="IPR036227">
    <property type="entry name" value="Ribosomal_uL15/eL18_sf"/>
</dbReference>
<proteinExistence type="inferred from homology"/>
<dbReference type="InterPro" id="IPR021131">
    <property type="entry name" value="Ribosomal_uL15/eL18"/>
</dbReference>
<dbReference type="EMBL" id="QHBU01000123">
    <property type="protein sequence ID" value="PZR81105.1"/>
    <property type="molecule type" value="Genomic_DNA"/>
</dbReference>
<dbReference type="PANTHER" id="PTHR12934">
    <property type="entry name" value="50S RIBOSOMAL PROTEIN L15"/>
    <property type="match status" value="1"/>
</dbReference>
<keyword evidence="2 4" id="KW-0689">Ribosomal protein</keyword>
<dbReference type="PROSITE" id="PS00475">
    <property type="entry name" value="RIBOSOMAL_L15"/>
    <property type="match status" value="1"/>
</dbReference>
<evidence type="ECO:0000256" key="3">
    <source>
        <dbReference type="ARBA" id="ARBA00023274"/>
    </source>
</evidence>
<dbReference type="GO" id="GO:0003735">
    <property type="term" value="F:structural constituent of ribosome"/>
    <property type="evidence" value="ECO:0007669"/>
    <property type="project" value="InterPro"/>
</dbReference>
<gene>
    <name evidence="4 8" type="primary">rplO</name>
    <name evidence="9" type="ORF">DLM65_06670</name>
    <name evidence="8" type="ORF">JF886_01150</name>
</gene>
<name>A0A2W5ZDR9_9BACT</name>
<dbReference type="InterPro" id="IPR005749">
    <property type="entry name" value="Ribosomal_uL15_bac-type"/>
</dbReference>
<dbReference type="Pfam" id="PF00828">
    <property type="entry name" value="Ribosomal_L27A"/>
    <property type="match status" value="1"/>
</dbReference>
<evidence type="ECO:0000259" key="7">
    <source>
        <dbReference type="Pfam" id="PF00828"/>
    </source>
</evidence>
<sequence>MRLHELHPAPGSRRKRTRVGRGISAGRGKTSGRGQKGQGSRESNSVPKGFEGGQMKQSMRLPKLRGFHNRFRREYQVVNLSKLNRFDRDAIVDGAALAAAGLVTGADAPVKLLAAGRVKVAVHVRVHRASAAARTAVEAAGGRVDLLEEPKPPRAEKSESKQDNAASRRKARNAAAADDSAEDTASGAQEEPQA</sequence>
<evidence type="ECO:0000313" key="11">
    <source>
        <dbReference type="Proteomes" id="UP000606991"/>
    </source>
</evidence>
<keyword evidence="4" id="KW-0694">RNA-binding</keyword>
<evidence type="ECO:0000313" key="9">
    <source>
        <dbReference type="EMBL" id="PZR81105.1"/>
    </source>
</evidence>
<dbReference type="GO" id="GO:0006412">
    <property type="term" value="P:translation"/>
    <property type="evidence" value="ECO:0007669"/>
    <property type="project" value="UniProtKB-UniRule"/>
</dbReference>
<keyword evidence="3 4" id="KW-0687">Ribonucleoprotein</keyword>
<reference evidence="9" key="2">
    <citation type="submission" date="2018-05" db="EMBL/GenBank/DDBJ databases">
        <authorList>
            <person name="Ferrari B."/>
        </authorList>
    </citation>
    <scope>NUCLEOTIDE SEQUENCE</scope>
    <source>
        <strain evidence="9">RRmetagenome_bin12</strain>
    </source>
</reference>
<feature type="domain" description="Large ribosomal subunit protein uL15/eL18" evidence="7">
    <location>
        <begin position="77"/>
        <end position="144"/>
    </location>
</feature>
<feature type="compositionally biased region" description="Low complexity" evidence="6">
    <location>
        <begin position="173"/>
        <end position="188"/>
    </location>
</feature>
<dbReference type="PANTHER" id="PTHR12934:SF11">
    <property type="entry name" value="LARGE RIBOSOMAL SUBUNIT PROTEIN UL15M"/>
    <property type="match status" value="1"/>
</dbReference>
<comment type="function">
    <text evidence="4">Binds to the 23S rRNA.</text>
</comment>
<comment type="subunit">
    <text evidence="4">Part of the 50S ribosomal subunit.</text>
</comment>
<dbReference type="Proteomes" id="UP000606991">
    <property type="component" value="Unassembled WGS sequence"/>
</dbReference>
<comment type="similarity">
    <text evidence="1 4 5">Belongs to the universal ribosomal protein uL15 family.</text>
</comment>
<dbReference type="Gene3D" id="3.100.10.10">
    <property type="match status" value="1"/>
</dbReference>
<dbReference type="EMBL" id="JAEKNS010000017">
    <property type="protein sequence ID" value="MBJ7593462.1"/>
    <property type="molecule type" value="Genomic_DNA"/>
</dbReference>
<feature type="compositionally biased region" description="Gly residues" evidence="6">
    <location>
        <begin position="23"/>
        <end position="37"/>
    </location>
</feature>
<reference evidence="8 11" key="3">
    <citation type="submission" date="2020-10" db="EMBL/GenBank/DDBJ databases">
        <title>Ca. Dormibacterota MAGs.</title>
        <authorList>
            <person name="Montgomery K."/>
        </authorList>
    </citation>
    <scope>NUCLEOTIDE SEQUENCE [LARGE SCALE GENOMIC DNA]</scope>
    <source>
        <strain evidence="8">SC8812_S17_18</strain>
    </source>
</reference>
<protein>
    <recommendedName>
        <fullName evidence="4">Large ribosomal subunit protein uL15</fullName>
    </recommendedName>
</protein>
<dbReference type="InterPro" id="IPR001196">
    <property type="entry name" value="Ribosomal_uL15_CS"/>
</dbReference>
<dbReference type="AlphaFoldDB" id="A0A2W5ZDR9"/>
<dbReference type="GO" id="GO:0019843">
    <property type="term" value="F:rRNA binding"/>
    <property type="evidence" value="ECO:0007669"/>
    <property type="project" value="UniProtKB-UniRule"/>
</dbReference>
<accession>A0A934JXR2</accession>
<dbReference type="HAMAP" id="MF_01341">
    <property type="entry name" value="Ribosomal_uL15"/>
    <property type="match status" value="1"/>
</dbReference>
<dbReference type="GO" id="GO:0022625">
    <property type="term" value="C:cytosolic large ribosomal subunit"/>
    <property type="evidence" value="ECO:0007669"/>
    <property type="project" value="TreeGrafter"/>
</dbReference>
<feature type="compositionally biased region" description="Basic and acidic residues" evidence="6">
    <location>
        <begin position="145"/>
        <end position="162"/>
    </location>
</feature>
<organism evidence="9 10">
    <name type="scientific">Candidatus Aeolococcus gillhamiae</name>
    <dbReference type="NCBI Taxonomy" id="3127015"/>
    <lineage>
        <taxon>Bacteria</taxon>
        <taxon>Bacillati</taxon>
        <taxon>Candidatus Dormiibacterota</taxon>
        <taxon>Candidatus Dormibacteria</taxon>
        <taxon>Candidatus Aeolococcales</taxon>
        <taxon>Candidatus Aeolococcaceae</taxon>
        <taxon>Candidatus Aeolococcus</taxon>
    </lineage>
</organism>
<evidence type="ECO:0000256" key="1">
    <source>
        <dbReference type="ARBA" id="ARBA00007320"/>
    </source>
</evidence>
<reference evidence="9 10" key="1">
    <citation type="journal article" date="2017" name="Nature">
        <title>Atmospheric trace gases support primary production in Antarctic desert surface soil.</title>
        <authorList>
            <person name="Ji M."/>
            <person name="Greening C."/>
            <person name="Vanwonterghem I."/>
            <person name="Carere C.R."/>
            <person name="Bay S.K."/>
            <person name="Steen J.A."/>
            <person name="Montgomery K."/>
            <person name="Lines T."/>
            <person name="Beardall J."/>
            <person name="van Dorst J."/>
            <person name="Snape I."/>
            <person name="Stott M.B."/>
            <person name="Hugenholtz P."/>
            <person name="Ferrari B.C."/>
        </authorList>
    </citation>
    <scope>NUCLEOTIDE SEQUENCE [LARGE SCALE GENOMIC DNA]</scope>
    <source>
        <strain evidence="9">RRmetagenome_bin12</strain>
    </source>
</reference>
<dbReference type="Proteomes" id="UP000248724">
    <property type="component" value="Unassembled WGS sequence"/>
</dbReference>
<accession>A0A2W5ZDR9</accession>
<dbReference type="InterPro" id="IPR030878">
    <property type="entry name" value="Ribosomal_uL15"/>
</dbReference>
<feature type="region of interest" description="Disordered" evidence="6">
    <location>
        <begin position="140"/>
        <end position="194"/>
    </location>
</feature>
<evidence type="ECO:0000313" key="10">
    <source>
        <dbReference type="Proteomes" id="UP000248724"/>
    </source>
</evidence>
<evidence type="ECO:0000256" key="5">
    <source>
        <dbReference type="RuleBase" id="RU003888"/>
    </source>
</evidence>
<keyword evidence="4" id="KW-0699">rRNA-binding</keyword>
<evidence type="ECO:0000256" key="6">
    <source>
        <dbReference type="SAM" id="MobiDB-lite"/>
    </source>
</evidence>
<feature type="region of interest" description="Disordered" evidence="6">
    <location>
        <begin position="1"/>
        <end position="57"/>
    </location>
</feature>
<evidence type="ECO:0000256" key="4">
    <source>
        <dbReference type="HAMAP-Rule" id="MF_01341"/>
    </source>
</evidence>
<dbReference type="NCBIfam" id="TIGR01071">
    <property type="entry name" value="rplO_bact"/>
    <property type="match status" value="1"/>
</dbReference>
<dbReference type="SUPFAM" id="SSF52080">
    <property type="entry name" value="Ribosomal proteins L15p and L18e"/>
    <property type="match status" value="1"/>
</dbReference>
<evidence type="ECO:0000256" key="2">
    <source>
        <dbReference type="ARBA" id="ARBA00022980"/>
    </source>
</evidence>
<comment type="caution">
    <text evidence="9">The sequence shown here is derived from an EMBL/GenBank/DDBJ whole genome shotgun (WGS) entry which is preliminary data.</text>
</comment>
<evidence type="ECO:0000313" key="8">
    <source>
        <dbReference type="EMBL" id="MBJ7593462.1"/>
    </source>
</evidence>